<keyword evidence="5" id="KW-1185">Reference proteome</keyword>
<keyword evidence="1" id="KW-0547">Nucleotide-binding</keyword>
<dbReference type="Pfam" id="PF00071">
    <property type="entry name" value="Ras"/>
    <property type="match status" value="1"/>
</dbReference>
<evidence type="ECO:0000256" key="2">
    <source>
        <dbReference type="ARBA" id="ARBA00023134"/>
    </source>
</evidence>
<dbReference type="PANTHER" id="PTHR24072">
    <property type="entry name" value="RHO FAMILY GTPASE"/>
    <property type="match status" value="1"/>
</dbReference>
<dbReference type="GO" id="GO:0005525">
    <property type="term" value="F:GTP binding"/>
    <property type="evidence" value="ECO:0007669"/>
    <property type="project" value="UniProtKB-KW"/>
</dbReference>
<dbReference type="InterPro" id="IPR001806">
    <property type="entry name" value="Small_GTPase"/>
</dbReference>
<evidence type="ECO:0000313" key="5">
    <source>
        <dbReference type="Proteomes" id="UP000754883"/>
    </source>
</evidence>
<feature type="compositionally biased region" description="Low complexity" evidence="3">
    <location>
        <begin position="77"/>
        <end position="87"/>
    </location>
</feature>
<comment type="caution">
    <text evidence="4">The sequence shown here is derived from an EMBL/GenBank/DDBJ whole genome shotgun (WGS) entry which is preliminary data.</text>
</comment>
<feature type="region of interest" description="Disordered" evidence="3">
    <location>
        <begin position="29"/>
        <end position="57"/>
    </location>
</feature>
<dbReference type="SMART" id="SM00174">
    <property type="entry name" value="RHO"/>
    <property type="match status" value="1"/>
</dbReference>
<protein>
    <submittedName>
        <fullName evidence="4">Uncharacterized protein</fullName>
    </submittedName>
</protein>
<dbReference type="InterPro" id="IPR027417">
    <property type="entry name" value="P-loop_NTPase"/>
</dbReference>
<dbReference type="Gene3D" id="3.40.50.300">
    <property type="entry name" value="P-loop containing nucleotide triphosphate hydrolases"/>
    <property type="match status" value="1"/>
</dbReference>
<evidence type="ECO:0000256" key="3">
    <source>
        <dbReference type="SAM" id="MobiDB-lite"/>
    </source>
</evidence>
<proteinExistence type="predicted"/>
<dbReference type="GO" id="GO:0003924">
    <property type="term" value="F:GTPase activity"/>
    <property type="evidence" value="ECO:0007669"/>
    <property type="project" value="InterPro"/>
</dbReference>
<dbReference type="EMBL" id="CABFNO020001560">
    <property type="protein sequence ID" value="CAH0002348.1"/>
    <property type="molecule type" value="Genomic_DNA"/>
</dbReference>
<evidence type="ECO:0000313" key="4">
    <source>
        <dbReference type="EMBL" id="CAH0002348.1"/>
    </source>
</evidence>
<gene>
    <name evidence="4" type="ORF">CBYS24578_00001968</name>
</gene>
<sequence>MAPFSQEQARFIESWRRFIPNRVEREDPFAESPFGLRPSTQLSFHPPPQNPEPSRRASTRLSFFRAATPLFGRSSTPAHAPAAARPATVLGLRSTTRDDHPGSSRRGFFRRLLHRGYKEKRARSPTPEPFFIAAEPIRLNFLFVGPKNSGQTSLLFRSRYGYFPDDTSGAPDLNAVTTLSYMKWDAIFLCFDTMDKISMFSIMSWWHHAVVDGFLESQRFVPMLYLVGMKKDLREQRFLEREERRARAPASFPPFPLCCVCPADAAWHAGQIGAEGYLECSALTGDGMDRVIEDVGVEATRRTIMRMIEAAAAELAVHGGTMKKRRRLF</sequence>
<dbReference type="InterPro" id="IPR003578">
    <property type="entry name" value="Small_GTPase_Rho"/>
</dbReference>
<dbReference type="OrthoDB" id="25896at2759"/>
<dbReference type="AlphaFoldDB" id="A0A9N9UZZ1"/>
<reference evidence="4" key="1">
    <citation type="submission" date="2021-10" db="EMBL/GenBank/DDBJ databases">
        <authorList>
            <person name="Piombo E."/>
        </authorList>
    </citation>
    <scope>NUCLEOTIDE SEQUENCE</scope>
</reference>
<name>A0A9N9UZZ1_9HYPO</name>
<organism evidence="4 5">
    <name type="scientific">Clonostachys byssicola</name>
    <dbReference type="NCBI Taxonomy" id="160290"/>
    <lineage>
        <taxon>Eukaryota</taxon>
        <taxon>Fungi</taxon>
        <taxon>Dikarya</taxon>
        <taxon>Ascomycota</taxon>
        <taxon>Pezizomycotina</taxon>
        <taxon>Sordariomycetes</taxon>
        <taxon>Hypocreomycetidae</taxon>
        <taxon>Hypocreales</taxon>
        <taxon>Bionectriaceae</taxon>
        <taxon>Clonostachys</taxon>
    </lineage>
</organism>
<dbReference type="Proteomes" id="UP000754883">
    <property type="component" value="Unassembled WGS sequence"/>
</dbReference>
<keyword evidence="2" id="KW-0342">GTP-binding</keyword>
<accession>A0A9N9UZZ1</accession>
<dbReference type="GO" id="GO:0007264">
    <property type="term" value="P:small GTPase-mediated signal transduction"/>
    <property type="evidence" value="ECO:0007669"/>
    <property type="project" value="InterPro"/>
</dbReference>
<evidence type="ECO:0000256" key="1">
    <source>
        <dbReference type="ARBA" id="ARBA00022741"/>
    </source>
</evidence>
<feature type="region of interest" description="Disordered" evidence="3">
    <location>
        <begin position="74"/>
        <end position="105"/>
    </location>
</feature>
<dbReference type="SUPFAM" id="SSF52540">
    <property type="entry name" value="P-loop containing nucleoside triphosphate hydrolases"/>
    <property type="match status" value="1"/>
</dbReference>